<evidence type="ECO:0000313" key="1">
    <source>
        <dbReference type="EMBL" id="MFD2543953.1"/>
    </source>
</evidence>
<dbReference type="RefSeq" id="WP_255926501.1">
    <property type="nucleotide sequence ID" value="NZ_JANFQP010000001.1"/>
</dbReference>
<keyword evidence="2" id="KW-1185">Reference proteome</keyword>
<protein>
    <submittedName>
        <fullName evidence="1">Uncharacterized protein</fullName>
    </submittedName>
</protein>
<dbReference type="EMBL" id="JBHULG010000001">
    <property type="protein sequence ID" value="MFD2543953.1"/>
    <property type="molecule type" value="Genomic_DNA"/>
</dbReference>
<evidence type="ECO:0000313" key="2">
    <source>
        <dbReference type="Proteomes" id="UP001597394"/>
    </source>
</evidence>
<comment type="caution">
    <text evidence="1">The sequence shown here is derived from an EMBL/GenBank/DDBJ whole genome shotgun (WGS) entry which is preliminary data.</text>
</comment>
<gene>
    <name evidence="1" type="ORF">ACFSO8_00615</name>
</gene>
<sequence>MNPALLRKILMWVAPIAIGYFMKKYEERQAKKQQEKAATNAN</sequence>
<name>A0ABW5K4X3_9FLAO</name>
<proteinExistence type="predicted"/>
<organism evidence="1 2">
    <name type="scientific">Kaistella montana</name>
    <dbReference type="NCBI Taxonomy" id="1849733"/>
    <lineage>
        <taxon>Bacteria</taxon>
        <taxon>Pseudomonadati</taxon>
        <taxon>Bacteroidota</taxon>
        <taxon>Flavobacteriia</taxon>
        <taxon>Flavobacteriales</taxon>
        <taxon>Weeksellaceae</taxon>
        <taxon>Chryseobacterium group</taxon>
        <taxon>Kaistella</taxon>
    </lineage>
</organism>
<reference evidence="2" key="1">
    <citation type="journal article" date="2019" name="Int. J. Syst. Evol. Microbiol.">
        <title>The Global Catalogue of Microorganisms (GCM) 10K type strain sequencing project: providing services to taxonomists for standard genome sequencing and annotation.</title>
        <authorList>
            <consortium name="The Broad Institute Genomics Platform"/>
            <consortium name="The Broad Institute Genome Sequencing Center for Infectious Disease"/>
            <person name="Wu L."/>
            <person name="Ma J."/>
        </authorList>
    </citation>
    <scope>NUCLEOTIDE SEQUENCE [LARGE SCALE GENOMIC DNA]</scope>
    <source>
        <strain evidence="2">KCTC 52204</strain>
    </source>
</reference>
<dbReference type="Proteomes" id="UP001597394">
    <property type="component" value="Unassembled WGS sequence"/>
</dbReference>
<accession>A0ABW5K4X3</accession>